<dbReference type="InParanoid" id="D7U1F4"/>
<dbReference type="AlphaFoldDB" id="D7U1F4"/>
<sequence>MKSSSPPRKKFLKDFNVKVATDDIDNVTSSWMLKYPSSALNSFEKIINYPKSKKIVMFLDYDGTLSPVVDGPDRALMSDAIIECFSLILQSISRQQSLVEEAKTSLMNLKD</sequence>
<proteinExistence type="predicted"/>
<gene>
    <name evidence="1" type="ordered locus">VIT_11s0037g00720</name>
</gene>
<dbReference type="PANTHER" id="PTHR43768">
    <property type="entry name" value="TREHALOSE 6-PHOSPHATE PHOSPHATASE"/>
    <property type="match status" value="1"/>
</dbReference>
<protein>
    <submittedName>
        <fullName evidence="1">Uncharacterized protein</fullName>
    </submittedName>
</protein>
<reference evidence="2" key="1">
    <citation type="journal article" date="2007" name="Nature">
        <title>The grapevine genome sequence suggests ancestral hexaploidization in major angiosperm phyla.</title>
        <authorList>
            <consortium name="The French-Italian Public Consortium for Grapevine Genome Characterization."/>
            <person name="Jaillon O."/>
            <person name="Aury J.-M."/>
            <person name="Noel B."/>
            <person name="Policriti A."/>
            <person name="Clepet C."/>
            <person name="Casagrande A."/>
            <person name="Choisne N."/>
            <person name="Aubourg S."/>
            <person name="Vitulo N."/>
            <person name="Jubin C."/>
            <person name="Vezzi A."/>
            <person name="Legeai F."/>
            <person name="Hugueney P."/>
            <person name="Dasilva C."/>
            <person name="Horner D."/>
            <person name="Mica E."/>
            <person name="Jublot D."/>
            <person name="Poulain J."/>
            <person name="Bruyere C."/>
            <person name="Billault A."/>
            <person name="Segurens B."/>
            <person name="Gouyvenoux M."/>
            <person name="Ugarte E."/>
            <person name="Cattonaro F."/>
            <person name="Anthouard V."/>
            <person name="Vico V."/>
            <person name="Del Fabbro C."/>
            <person name="Alaux M."/>
            <person name="Di Gaspero G."/>
            <person name="Dumas V."/>
            <person name="Felice N."/>
            <person name="Paillard S."/>
            <person name="Juman I."/>
            <person name="Moroldo M."/>
            <person name="Scalabrin S."/>
            <person name="Canaguier A."/>
            <person name="Le Clainche I."/>
            <person name="Malacrida G."/>
            <person name="Durand E."/>
            <person name="Pesole G."/>
            <person name="Laucou V."/>
            <person name="Chatelet P."/>
            <person name="Merdinoglu D."/>
            <person name="Delledonne M."/>
            <person name="Pezzotti M."/>
            <person name="Lecharny A."/>
            <person name="Scarpelli C."/>
            <person name="Artiguenave F."/>
            <person name="Pe M.E."/>
            <person name="Valle G."/>
            <person name="Morgante M."/>
            <person name="Caboche M."/>
            <person name="Adam-Blondon A.-F."/>
            <person name="Weissenbach J."/>
            <person name="Quetier F."/>
            <person name="Wincker P."/>
        </authorList>
    </citation>
    <scope>NUCLEOTIDE SEQUENCE [LARGE SCALE GENOMIC DNA]</scope>
    <source>
        <strain evidence="2">cv. Pinot noir / PN40024</strain>
    </source>
</reference>
<dbReference type="GO" id="GO:0004805">
    <property type="term" value="F:trehalose-phosphatase activity"/>
    <property type="evidence" value="ECO:0007669"/>
    <property type="project" value="InterPro"/>
</dbReference>
<dbReference type="InterPro" id="IPR023214">
    <property type="entry name" value="HAD_sf"/>
</dbReference>
<dbReference type="EMBL" id="FN596499">
    <property type="protein sequence ID" value="CBI36570.3"/>
    <property type="molecule type" value="Genomic_DNA"/>
</dbReference>
<accession>D7U1F4</accession>
<evidence type="ECO:0000313" key="1">
    <source>
        <dbReference type="EMBL" id="CBI36570.3"/>
    </source>
</evidence>
<dbReference type="PANTHER" id="PTHR43768:SF17">
    <property type="entry name" value="TREHALOSE-PHOSPHATE PHOSPHATASE F-RELATED"/>
    <property type="match status" value="1"/>
</dbReference>
<dbReference type="STRING" id="29760.D7U1F4"/>
<dbReference type="Proteomes" id="UP000009183">
    <property type="component" value="Chromosome 11"/>
</dbReference>
<evidence type="ECO:0000313" key="2">
    <source>
        <dbReference type="Proteomes" id="UP000009183"/>
    </source>
</evidence>
<dbReference type="PaxDb" id="29760-VIT_11s0037g00720.t01"/>
<dbReference type="eggNOG" id="KOG1050">
    <property type="taxonomic scope" value="Eukaryota"/>
</dbReference>
<dbReference type="GO" id="GO:0005992">
    <property type="term" value="P:trehalose biosynthetic process"/>
    <property type="evidence" value="ECO:0007669"/>
    <property type="project" value="InterPro"/>
</dbReference>
<keyword evidence="2" id="KW-1185">Reference proteome</keyword>
<organism evidence="1 2">
    <name type="scientific">Vitis vinifera</name>
    <name type="common">Grape</name>
    <dbReference type="NCBI Taxonomy" id="29760"/>
    <lineage>
        <taxon>Eukaryota</taxon>
        <taxon>Viridiplantae</taxon>
        <taxon>Streptophyta</taxon>
        <taxon>Embryophyta</taxon>
        <taxon>Tracheophyta</taxon>
        <taxon>Spermatophyta</taxon>
        <taxon>Magnoliopsida</taxon>
        <taxon>eudicotyledons</taxon>
        <taxon>Gunneridae</taxon>
        <taxon>Pentapetalae</taxon>
        <taxon>rosids</taxon>
        <taxon>Vitales</taxon>
        <taxon>Vitaceae</taxon>
        <taxon>Viteae</taxon>
        <taxon>Vitis</taxon>
    </lineage>
</organism>
<dbReference type="HOGENOM" id="CLU_2163024_0_0_1"/>
<dbReference type="InterPro" id="IPR044651">
    <property type="entry name" value="OTSB-like"/>
</dbReference>
<dbReference type="Gene3D" id="3.40.50.1000">
    <property type="entry name" value="HAD superfamily/HAD-like"/>
    <property type="match status" value="1"/>
</dbReference>
<name>D7U1F4_VITVI</name>